<feature type="transmembrane region" description="Helical" evidence="8">
    <location>
        <begin position="399"/>
        <end position="417"/>
    </location>
</feature>
<feature type="transmembrane region" description="Helical" evidence="8">
    <location>
        <begin position="287"/>
        <end position="306"/>
    </location>
</feature>
<feature type="transmembrane region" description="Helical" evidence="8">
    <location>
        <begin position="137"/>
        <end position="158"/>
    </location>
</feature>
<feature type="transmembrane region" description="Helical" evidence="8">
    <location>
        <begin position="52"/>
        <end position="75"/>
    </location>
</feature>
<feature type="transmembrane region" description="Helical" evidence="8">
    <location>
        <begin position="358"/>
        <end position="378"/>
    </location>
</feature>
<comment type="subcellular location">
    <subcellularLocation>
        <location evidence="1">Membrane</location>
        <topology evidence="1">Multi-pass membrane protein</topology>
    </subcellularLocation>
</comment>
<dbReference type="InterPro" id="IPR030191">
    <property type="entry name" value="CodB"/>
</dbReference>
<feature type="transmembrane region" description="Helical" evidence="8">
    <location>
        <begin position="95"/>
        <end position="117"/>
    </location>
</feature>
<keyword evidence="3 7" id="KW-0813">Transport</keyword>
<dbReference type="EMBL" id="JQCQ01000002">
    <property type="protein sequence ID" value="KRO26210.1"/>
    <property type="molecule type" value="Genomic_DNA"/>
</dbReference>
<proteinExistence type="inferred from homology"/>
<dbReference type="RefSeq" id="WP_057797858.1">
    <property type="nucleotide sequence ID" value="NZ_BJZZ01000002.1"/>
</dbReference>
<dbReference type="InterPro" id="IPR001248">
    <property type="entry name" value="Pur-cyt_permease"/>
</dbReference>
<organism evidence="9 10">
    <name type="scientific">Pediococcus argentinicus</name>
    <dbReference type="NCBI Taxonomy" id="480391"/>
    <lineage>
        <taxon>Bacteria</taxon>
        <taxon>Bacillati</taxon>
        <taxon>Bacillota</taxon>
        <taxon>Bacilli</taxon>
        <taxon>Lactobacillales</taxon>
        <taxon>Lactobacillaceae</taxon>
        <taxon>Pediococcus</taxon>
    </lineage>
</organism>
<dbReference type="PIRSF" id="PIRSF002744">
    <property type="entry name" value="Pur-cyt_permease"/>
    <property type="match status" value="1"/>
</dbReference>
<evidence type="ECO:0000256" key="4">
    <source>
        <dbReference type="ARBA" id="ARBA00022692"/>
    </source>
</evidence>
<feature type="transmembrane region" description="Helical" evidence="8">
    <location>
        <begin position="170"/>
        <end position="188"/>
    </location>
</feature>
<gene>
    <name evidence="9" type="ORF">IV88_GL000670</name>
</gene>
<evidence type="ECO:0000256" key="3">
    <source>
        <dbReference type="ARBA" id="ARBA00022448"/>
    </source>
</evidence>
<dbReference type="GO" id="GO:0005886">
    <property type="term" value="C:plasma membrane"/>
    <property type="evidence" value="ECO:0007669"/>
    <property type="project" value="TreeGrafter"/>
</dbReference>
<dbReference type="PANTHER" id="PTHR30569:SF0">
    <property type="entry name" value="CYTOSINE PERMEASE"/>
    <property type="match status" value="1"/>
</dbReference>
<protein>
    <recommendedName>
        <fullName evidence="11">Purine-cytosine permease related protein</fullName>
    </recommendedName>
</protein>
<dbReference type="Gene3D" id="1.10.4160.10">
    <property type="entry name" value="Hydantoin permease"/>
    <property type="match status" value="1"/>
</dbReference>
<name>A0A0R2NMZ6_9LACO</name>
<evidence type="ECO:0000256" key="5">
    <source>
        <dbReference type="ARBA" id="ARBA00022989"/>
    </source>
</evidence>
<evidence type="ECO:0000256" key="1">
    <source>
        <dbReference type="ARBA" id="ARBA00004141"/>
    </source>
</evidence>
<evidence type="ECO:0000256" key="6">
    <source>
        <dbReference type="ARBA" id="ARBA00023136"/>
    </source>
</evidence>
<accession>A0A0R2NMZ6</accession>
<feature type="transmembrane region" description="Helical" evidence="8">
    <location>
        <begin position="423"/>
        <end position="445"/>
    </location>
</feature>
<feature type="transmembrane region" description="Helical" evidence="8">
    <location>
        <begin position="208"/>
        <end position="230"/>
    </location>
</feature>
<evidence type="ECO:0000256" key="2">
    <source>
        <dbReference type="ARBA" id="ARBA00008974"/>
    </source>
</evidence>
<dbReference type="OrthoDB" id="9787279at2"/>
<dbReference type="InterPro" id="IPR026030">
    <property type="entry name" value="Pur-cyt_permease_Fcy2/21/22"/>
</dbReference>
<dbReference type="PATRIC" id="fig|480391.4.peg.679"/>
<evidence type="ECO:0000256" key="8">
    <source>
        <dbReference type="SAM" id="Phobius"/>
    </source>
</evidence>
<sequence>MDKSKKYAVDSISKDHRHMTYWDMFATWVGANANNGTWFVGGIIAACGFVGGIKALIIASSISYVFLALVGYMGYKTGATTMAISRASFGIRGSIIPSLVNLTQFIGWTAVNTFIAATSMSYILHTLFGWPVFGHPGGNLGLIVGIVVMSVLHLISIIAGQRSIQIIERIGIVLVIIFVIWESVVVFKDVSFSQIAHWKVPSAQHMKFGSAIDTLAAFNLAWVTAGADFTRFTNKSKTSTTAPFLGAFVGVFWFAFIGLSATISIAITSGVYNANNSDPSTIANRLGLGMVAMIVIVLTSMTANAVNIQAAGSALNNMFSKLSLKKSLFIVTILSTIVTFIPVIYGSFLDTFTAFLDYVGMVLGPIVSIMVVDFYMIAKKNYQVSELGNPQGRYWYRGGVQWLSFGLWIFGVILYWLLQKVAFIQNVTGATFIDMIIVGVLYYCVKVFTNQKEDVKIAD</sequence>
<keyword evidence="6 7" id="KW-0472">Membrane</keyword>
<evidence type="ECO:0008006" key="11">
    <source>
        <dbReference type="Google" id="ProtNLM"/>
    </source>
</evidence>
<evidence type="ECO:0000256" key="7">
    <source>
        <dbReference type="PIRNR" id="PIRNR002744"/>
    </source>
</evidence>
<dbReference type="CDD" id="cd11484">
    <property type="entry name" value="SLC-NCS1sbd_CobB-like"/>
    <property type="match status" value="1"/>
</dbReference>
<comment type="similarity">
    <text evidence="2 7">Belongs to the purine-cytosine permease (2.A.39) family.</text>
</comment>
<keyword evidence="4 8" id="KW-0812">Transmembrane</keyword>
<evidence type="ECO:0000313" key="10">
    <source>
        <dbReference type="Proteomes" id="UP000051249"/>
    </source>
</evidence>
<evidence type="ECO:0000313" key="9">
    <source>
        <dbReference type="EMBL" id="KRO26210.1"/>
    </source>
</evidence>
<feature type="transmembrane region" description="Helical" evidence="8">
    <location>
        <begin position="21"/>
        <end position="46"/>
    </location>
</feature>
<dbReference type="Pfam" id="PF02133">
    <property type="entry name" value="Transp_cyt_pur"/>
    <property type="match status" value="1"/>
</dbReference>
<dbReference type="AlphaFoldDB" id="A0A0R2NMZ6"/>
<feature type="transmembrane region" description="Helical" evidence="8">
    <location>
        <begin position="242"/>
        <end position="267"/>
    </location>
</feature>
<dbReference type="GO" id="GO:0015209">
    <property type="term" value="F:cytosine transmembrane transporter activity"/>
    <property type="evidence" value="ECO:0007669"/>
    <property type="project" value="InterPro"/>
</dbReference>
<keyword evidence="10" id="KW-1185">Reference proteome</keyword>
<dbReference type="Proteomes" id="UP000051249">
    <property type="component" value="Unassembled WGS sequence"/>
</dbReference>
<feature type="transmembrane region" description="Helical" evidence="8">
    <location>
        <begin position="327"/>
        <end position="346"/>
    </location>
</feature>
<keyword evidence="5 8" id="KW-1133">Transmembrane helix</keyword>
<reference evidence="9 10" key="1">
    <citation type="journal article" date="2015" name="Genome Announc.">
        <title>Expanding the biotechnology potential of lactobacilli through comparative genomics of 213 strains and associated genera.</title>
        <authorList>
            <person name="Sun Z."/>
            <person name="Harris H.M."/>
            <person name="McCann A."/>
            <person name="Guo C."/>
            <person name="Argimon S."/>
            <person name="Zhang W."/>
            <person name="Yang X."/>
            <person name="Jeffery I.B."/>
            <person name="Cooney J.C."/>
            <person name="Kagawa T.F."/>
            <person name="Liu W."/>
            <person name="Song Y."/>
            <person name="Salvetti E."/>
            <person name="Wrobel A."/>
            <person name="Rasinkangas P."/>
            <person name="Parkhill J."/>
            <person name="Rea M.C."/>
            <person name="O'Sullivan O."/>
            <person name="Ritari J."/>
            <person name="Douillard F.P."/>
            <person name="Paul Ross R."/>
            <person name="Yang R."/>
            <person name="Briner A.E."/>
            <person name="Felis G.E."/>
            <person name="de Vos W.M."/>
            <person name="Barrangou R."/>
            <person name="Klaenhammer T.R."/>
            <person name="Caufield P.W."/>
            <person name="Cui Y."/>
            <person name="Zhang H."/>
            <person name="O'Toole P.W."/>
        </authorList>
    </citation>
    <scope>NUCLEOTIDE SEQUENCE [LARGE SCALE GENOMIC DNA]</scope>
    <source>
        <strain evidence="9 10">DSM 23026</strain>
    </source>
</reference>
<comment type="caution">
    <text evidence="9">The sequence shown here is derived from an EMBL/GenBank/DDBJ whole genome shotgun (WGS) entry which is preliminary data.</text>
</comment>
<dbReference type="PANTHER" id="PTHR30569">
    <property type="entry name" value="CYTOSINE TRANSPORTER CODB"/>
    <property type="match status" value="1"/>
</dbReference>